<dbReference type="RefSeq" id="WP_215871524.1">
    <property type="nucleotide sequence ID" value="NZ_JAAXYO010000028.1"/>
</dbReference>
<accession>A0AAE2YML0</accession>
<comment type="caution">
    <text evidence="1">The sequence shown here is derived from an EMBL/GenBank/DDBJ whole genome shotgun (WGS) entry which is preliminary data.</text>
</comment>
<name>A0AAE2YML0_9PROT</name>
<evidence type="ECO:0000313" key="2">
    <source>
        <dbReference type="Proteomes" id="UP001197378"/>
    </source>
</evidence>
<dbReference type="AlphaFoldDB" id="A0AAE2YML0"/>
<evidence type="ECO:0000313" key="1">
    <source>
        <dbReference type="EMBL" id="MBU2786871.1"/>
    </source>
</evidence>
<dbReference type="Proteomes" id="UP001197378">
    <property type="component" value="Unassembled WGS sequence"/>
</dbReference>
<dbReference type="EMBL" id="JAAXYO010000028">
    <property type="protein sequence ID" value="MBU2786871.1"/>
    <property type="molecule type" value="Genomic_DNA"/>
</dbReference>
<gene>
    <name evidence="1" type="ORF">HFQ13_01355</name>
</gene>
<protein>
    <submittedName>
        <fullName evidence="1">Uncharacterized protein</fullName>
    </submittedName>
</protein>
<proteinExistence type="predicted"/>
<reference evidence="1" key="1">
    <citation type="journal article" date="2021" name="ISME J.">
        <title>Genomic evolution of the class Acidithiobacillia: deep-branching Proteobacteria living in extreme acidic conditions.</title>
        <authorList>
            <person name="Moya-Beltran A."/>
            <person name="Beard S."/>
            <person name="Rojas-Villalobos C."/>
            <person name="Issotta F."/>
            <person name="Gallardo Y."/>
            <person name="Ulloa R."/>
            <person name="Giaveno A."/>
            <person name="Degli Esposti M."/>
            <person name="Johnson D.B."/>
            <person name="Quatrini R."/>
        </authorList>
    </citation>
    <scope>NUCLEOTIDE SEQUENCE</scope>
    <source>
        <strain evidence="1">VAN18-1</strain>
    </source>
</reference>
<keyword evidence="2" id="KW-1185">Reference proteome</keyword>
<sequence>MKIIYGLIFLGAVALFVLLFWADRPQILSGRPESGSVAWYRQHPHELAALNLKCWELLQQSSFADVDKVMAAHPECRIAYEASRSND</sequence>
<organism evidence="1 2">
    <name type="scientific">Igneacidithiobacillus copahuensis</name>
    <dbReference type="NCBI Taxonomy" id="2724909"/>
    <lineage>
        <taxon>Bacteria</taxon>
        <taxon>Pseudomonadati</taxon>
        <taxon>Pseudomonadota</taxon>
        <taxon>Acidithiobacillia</taxon>
        <taxon>Acidithiobacillales</taxon>
        <taxon>Acidithiobacillaceae</taxon>
        <taxon>Igneacidithiobacillus</taxon>
    </lineage>
</organism>